<protein>
    <recommendedName>
        <fullName evidence="6">Rab-GAP TBC domain-containing protein</fullName>
    </recommendedName>
</protein>
<organism evidence="4 5">
    <name type="scientific">Blepharisma stoltei</name>
    <dbReference type="NCBI Taxonomy" id="1481888"/>
    <lineage>
        <taxon>Eukaryota</taxon>
        <taxon>Sar</taxon>
        <taxon>Alveolata</taxon>
        <taxon>Ciliophora</taxon>
        <taxon>Postciliodesmatophora</taxon>
        <taxon>Heterotrichea</taxon>
        <taxon>Heterotrichida</taxon>
        <taxon>Blepharismidae</taxon>
        <taxon>Blepharisma</taxon>
    </lineage>
</organism>
<gene>
    <name evidence="4" type="ORF">BSTOLATCC_MIC24127</name>
</gene>
<comment type="caution">
    <text evidence="4">The sequence shown here is derived from an EMBL/GenBank/DDBJ whole genome shotgun (WGS) entry which is preliminary data.</text>
</comment>
<dbReference type="InterPro" id="IPR050302">
    <property type="entry name" value="Rab_GAP_TBC_domain"/>
</dbReference>
<dbReference type="SUPFAM" id="SSF47923">
    <property type="entry name" value="Ypt/Rab-GAP domain of gyp1p"/>
    <property type="match status" value="2"/>
</dbReference>
<dbReference type="Gene3D" id="1.10.8.270">
    <property type="entry name" value="putative rabgap domain of human tbc1 domain family member 14 like domains"/>
    <property type="match status" value="1"/>
</dbReference>
<dbReference type="AlphaFoldDB" id="A0AAU9J1F2"/>
<dbReference type="GO" id="GO:0005096">
    <property type="term" value="F:GTPase activator activity"/>
    <property type="evidence" value="ECO:0007669"/>
    <property type="project" value="TreeGrafter"/>
</dbReference>
<dbReference type="GO" id="GO:0031267">
    <property type="term" value="F:small GTPase binding"/>
    <property type="evidence" value="ECO:0007669"/>
    <property type="project" value="TreeGrafter"/>
</dbReference>
<dbReference type="SUPFAM" id="SSF103657">
    <property type="entry name" value="BAR/IMD domain-like"/>
    <property type="match status" value="1"/>
</dbReference>
<dbReference type="EMBL" id="CAJZBQ010000023">
    <property type="protein sequence ID" value="CAG9319576.1"/>
    <property type="molecule type" value="Genomic_DNA"/>
</dbReference>
<accession>A0AAU9J1F2</accession>
<dbReference type="Gene3D" id="1.10.472.80">
    <property type="entry name" value="Ypt/Rab-GAP domain of gyp1p, domain 3"/>
    <property type="match status" value="1"/>
</dbReference>
<proteinExistence type="predicted"/>
<dbReference type="Gene3D" id="1.20.1270.60">
    <property type="entry name" value="Arfaptin homology (AH) domain/BAR domain"/>
    <property type="match status" value="1"/>
</dbReference>
<dbReference type="InterPro" id="IPR000195">
    <property type="entry name" value="Rab-GAP-TBC_dom"/>
</dbReference>
<evidence type="ECO:0000256" key="1">
    <source>
        <dbReference type="PROSITE-ProRule" id="PRU01077"/>
    </source>
</evidence>
<dbReference type="Pfam" id="PF00566">
    <property type="entry name" value="RabGAP-TBC"/>
    <property type="match status" value="1"/>
</dbReference>
<dbReference type="PROSITE" id="PS50086">
    <property type="entry name" value="TBC_RABGAP"/>
    <property type="match status" value="1"/>
</dbReference>
<evidence type="ECO:0008006" key="6">
    <source>
        <dbReference type="Google" id="ProtNLM"/>
    </source>
</evidence>
<reference evidence="4" key="1">
    <citation type="submission" date="2021-09" db="EMBL/GenBank/DDBJ databases">
        <authorList>
            <consortium name="AG Swart"/>
            <person name="Singh M."/>
            <person name="Singh A."/>
            <person name="Seah K."/>
            <person name="Emmerich C."/>
        </authorList>
    </citation>
    <scope>NUCLEOTIDE SEQUENCE</scope>
    <source>
        <strain evidence="4">ATCC30299</strain>
    </source>
</reference>
<sequence length="888" mass="103182">MSYTDICDKFEVIVEHLKKGSEQVVNLCNFFKQYKRSYDIFAHYLSKVENSMSIETPSQGSIDTLSMALLSTHSHIKKLIQNNTGISKQMQLDIIEPLELFSEHYEMTKSEILGKGTSINQELQKAKEKVARFQKKYYNASLAAEKYESAKQAEDSRDSKFLSKSFYATQSEKWLEKYLQSLEDANLKKEKFDSIMPGLLETLQQSEESRIHFLKYSLEKYTKQFQKYETQGAGTLEELATVIDNVNSSIDVIIFVDINKSNEAENKRMRFVSYEEWKMENKKPNWEFREDDYEVMEHPDEEDNDLELIKGVINYLIPFQIGLEETKSTLGGPEEEEKLDENYHVKLCQVLSSPDGRRLFLDILESRNSLNCMNDNKLKELSMFFKETFNFIMMDNDTDPMLFCKILDMSHTFYSEDKEGKRKYLANYIHHPMLENKNLWFKAIDFAILCQIDADKEAAVKNKRKPKSEGFFGSIIKQITNTIPHGFIKDPEEERAARSAAFAVLSEFCVYINLIGVSIELANQIILKICQKYDLDSERICILLAEIQTNQKFNSKRVSSSLFKREKEIRKWESLLPIALSFKYLGPLDFIPILQVSKHWKKMFQHHIYKRWLLDSNFSDKQLAALRSKIWVESLRANTNLIDYIALLNKVAADTEIIGDSNDIIEMDVSRSYQNSSLISPQALTNLLKTYAFYNPDIGYCQGMNYIAGTLYIQLQSEETAFKCLIGLIEKFQMSSLFIENLPKLKQFFYQLDRLIGLFMPDVQELFKDIEISSAHFSSSWFLTIFANILQSQPAILIPIWDMFILEGWKAVFRVCIAIIERVSKVFIGVRFEDVMMVLSTIHMPNSPVTVFDDTFIVSVKSIKISSRLLRDLETEYKHLKLKAGHKN</sequence>
<dbReference type="InterPro" id="IPR035969">
    <property type="entry name" value="Rab-GAP_TBC_sf"/>
</dbReference>
<keyword evidence="1" id="KW-0175">Coiled coil</keyword>
<feature type="domain" description="F-BAR" evidence="3">
    <location>
        <begin position="1"/>
        <end position="251"/>
    </location>
</feature>
<dbReference type="SMART" id="SM00164">
    <property type="entry name" value="TBC"/>
    <property type="match status" value="1"/>
</dbReference>
<name>A0AAU9J1F2_9CILI</name>
<dbReference type="PANTHER" id="PTHR47219:SF9">
    <property type="entry name" value="GTPASE ACTIVATING PROTEIN AND CENTROSOME-ASSOCIATED, ISOFORM B"/>
    <property type="match status" value="1"/>
</dbReference>
<dbReference type="PROSITE" id="PS51741">
    <property type="entry name" value="F_BAR"/>
    <property type="match status" value="1"/>
</dbReference>
<dbReference type="PANTHER" id="PTHR47219">
    <property type="entry name" value="RAB GTPASE-ACTIVATING PROTEIN 1-LIKE"/>
    <property type="match status" value="1"/>
</dbReference>
<evidence type="ECO:0000313" key="4">
    <source>
        <dbReference type="EMBL" id="CAG9319576.1"/>
    </source>
</evidence>
<dbReference type="InterPro" id="IPR027267">
    <property type="entry name" value="AH/BAR_dom_sf"/>
</dbReference>
<feature type="domain" description="Rab-GAP TBC" evidence="2">
    <location>
        <begin position="621"/>
        <end position="808"/>
    </location>
</feature>
<keyword evidence="5" id="KW-1185">Reference proteome</keyword>
<evidence type="ECO:0000313" key="5">
    <source>
        <dbReference type="Proteomes" id="UP001162131"/>
    </source>
</evidence>
<dbReference type="InterPro" id="IPR031160">
    <property type="entry name" value="F_BAR_dom"/>
</dbReference>
<evidence type="ECO:0000259" key="3">
    <source>
        <dbReference type="PROSITE" id="PS51741"/>
    </source>
</evidence>
<dbReference type="Proteomes" id="UP001162131">
    <property type="component" value="Unassembled WGS sequence"/>
</dbReference>
<evidence type="ECO:0000259" key="2">
    <source>
        <dbReference type="PROSITE" id="PS50086"/>
    </source>
</evidence>